<dbReference type="Gramene" id="Zm00001eb343020_T001">
    <property type="protein sequence ID" value="Zm00001eb343020_P001"/>
    <property type="gene ID" value="Zm00001eb343020"/>
</dbReference>
<feature type="compositionally biased region" description="Gly residues" evidence="1">
    <location>
        <begin position="78"/>
        <end position="94"/>
    </location>
</feature>
<dbReference type="Proteomes" id="UP000007305">
    <property type="component" value="Chromosome 8"/>
</dbReference>
<dbReference type="InParanoid" id="A0A804QN38"/>
<keyword evidence="3" id="KW-1185">Reference proteome</keyword>
<reference evidence="3" key="1">
    <citation type="journal article" date="2009" name="Science">
        <title>The B73 maize genome: complexity, diversity, and dynamics.</title>
        <authorList>
            <person name="Schnable P.S."/>
            <person name="Ware D."/>
            <person name="Fulton R.S."/>
            <person name="Stein J.C."/>
            <person name="Wei F."/>
            <person name="Pasternak S."/>
            <person name="Liang C."/>
            <person name="Zhang J."/>
            <person name="Fulton L."/>
            <person name="Graves T.A."/>
            <person name="Minx P."/>
            <person name="Reily A.D."/>
            <person name="Courtney L."/>
            <person name="Kruchowski S.S."/>
            <person name="Tomlinson C."/>
            <person name="Strong C."/>
            <person name="Delehaunty K."/>
            <person name="Fronick C."/>
            <person name="Courtney B."/>
            <person name="Rock S.M."/>
            <person name="Belter E."/>
            <person name="Du F."/>
            <person name="Kim K."/>
            <person name="Abbott R.M."/>
            <person name="Cotton M."/>
            <person name="Levy A."/>
            <person name="Marchetto P."/>
            <person name="Ochoa K."/>
            <person name="Jackson S.M."/>
            <person name="Gillam B."/>
            <person name="Chen W."/>
            <person name="Yan L."/>
            <person name="Higginbotham J."/>
            <person name="Cardenas M."/>
            <person name="Waligorski J."/>
            <person name="Applebaum E."/>
            <person name="Phelps L."/>
            <person name="Falcone J."/>
            <person name="Kanchi K."/>
            <person name="Thane T."/>
            <person name="Scimone A."/>
            <person name="Thane N."/>
            <person name="Henke J."/>
            <person name="Wang T."/>
            <person name="Ruppert J."/>
            <person name="Shah N."/>
            <person name="Rotter K."/>
            <person name="Hodges J."/>
            <person name="Ingenthron E."/>
            <person name="Cordes M."/>
            <person name="Kohlberg S."/>
            <person name="Sgro J."/>
            <person name="Delgado B."/>
            <person name="Mead K."/>
            <person name="Chinwalla A."/>
            <person name="Leonard S."/>
            <person name="Crouse K."/>
            <person name="Collura K."/>
            <person name="Kudrna D."/>
            <person name="Currie J."/>
            <person name="He R."/>
            <person name="Angelova A."/>
            <person name="Rajasekar S."/>
            <person name="Mueller T."/>
            <person name="Lomeli R."/>
            <person name="Scara G."/>
            <person name="Ko A."/>
            <person name="Delaney K."/>
            <person name="Wissotski M."/>
            <person name="Lopez G."/>
            <person name="Campos D."/>
            <person name="Braidotti M."/>
            <person name="Ashley E."/>
            <person name="Golser W."/>
            <person name="Kim H."/>
            <person name="Lee S."/>
            <person name="Lin J."/>
            <person name="Dujmic Z."/>
            <person name="Kim W."/>
            <person name="Talag J."/>
            <person name="Zuccolo A."/>
            <person name="Fan C."/>
            <person name="Sebastian A."/>
            <person name="Kramer M."/>
            <person name="Spiegel L."/>
            <person name="Nascimento L."/>
            <person name="Zutavern T."/>
            <person name="Miller B."/>
            <person name="Ambroise C."/>
            <person name="Muller S."/>
            <person name="Spooner W."/>
            <person name="Narechania A."/>
            <person name="Ren L."/>
            <person name="Wei S."/>
            <person name="Kumari S."/>
            <person name="Faga B."/>
            <person name="Levy M.J."/>
            <person name="McMahan L."/>
            <person name="Van Buren P."/>
            <person name="Vaughn M.W."/>
            <person name="Ying K."/>
            <person name="Yeh C.-T."/>
            <person name="Emrich S.J."/>
            <person name="Jia Y."/>
            <person name="Kalyanaraman A."/>
            <person name="Hsia A.-P."/>
            <person name="Barbazuk W.B."/>
            <person name="Baucom R.S."/>
            <person name="Brutnell T.P."/>
            <person name="Carpita N.C."/>
            <person name="Chaparro C."/>
            <person name="Chia J.-M."/>
            <person name="Deragon J.-M."/>
            <person name="Estill J.C."/>
            <person name="Fu Y."/>
            <person name="Jeddeloh J.A."/>
            <person name="Han Y."/>
            <person name="Lee H."/>
            <person name="Li P."/>
            <person name="Lisch D.R."/>
            <person name="Liu S."/>
            <person name="Liu Z."/>
            <person name="Nagel D.H."/>
            <person name="McCann M.C."/>
            <person name="SanMiguel P."/>
            <person name="Myers A.M."/>
            <person name="Nettleton D."/>
            <person name="Nguyen J."/>
            <person name="Penning B.W."/>
            <person name="Ponnala L."/>
            <person name="Schneider K.L."/>
            <person name="Schwartz D.C."/>
            <person name="Sharma A."/>
            <person name="Soderlund C."/>
            <person name="Springer N.M."/>
            <person name="Sun Q."/>
            <person name="Wang H."/>
            <person name="Waterman M."/>
            <person name="Westerman R."/>
            <person name="Wolfgruber T.K."/>
            <person name="Yang L."/>
            <person name="Yu Y."/>
            <person name="Zhang L."/>
            <person name="Zhou S."/>
            <person name="Zhu Q."/>
            <person name="Bennetzen J.L."/>
            <person name="Dawe R.K."/>
            <person name="Jiang J."/>
            <person name="Jiang N."/>
            <person name="Presting G.G."/>
            <person name="Wessler S.R."/>
            <person name="Aluru S."/>
            <person name="Martienssen R.A."/>
            <person name="Clifton S.W."/>
            <person name="McCombie W.R."/>
            <person name="Wing R.A."/>
            <person name="Wilson R.K."/>
        </authorList>
    </citation>
    <scope>NUCLEOTIDE SEQUENCE [LARGE SCALE GENOMIC DNA]</scope>
    <source>
        <strain evidence="3">cv. B73</strain>
    </source>
</reference>
<feature type="region of interest" description="Disordered" evidence="1">
    <location>
        <begin position="157"/>
        <end position="215"/>
    </location>
</feature>
<evidence type="ECO:0000313" key="2">
    <source>
        <dbReference type="EnsemblPlants" id="Zm00001eb343020_P001"/>
    </source>
</evidence>
<evidence type="ECO:0000256" key="1">
    <source>
        <dbReference type="SAM" id="MobiDB-lite"/>
    </source>
</evidence>
<reference evidence="2" key="2">
    <citation type="submission" date="2019-07" db="EMBL/GenBank/DDBJ databases">
        <authorList>
            <person name="Seetharam A."/>
            <person name="Woodhouse M."/>
            <person name="Cannon E."/>
        </authorList>
    </citation>
    <scope>NUCLEOTIDE SEQUENCE [LARGE SCALE GENOMIC DNA]</scope>
    <source>
        <strain evidence="2">cv. B73</strain>
    </source>
</reference>
<organism evidence="2 3">
    <name type="scientific">Zea mays</name>
    <name type="common">Maize</name>
    <dbReference type="NCBI Taxonomy" id="4577"/>
    <lineage>
        <taxon>Eukaryota</taxon>
        <taxon>Viridiplantae</taxon>
        <taxon>Streptophyta</taxon>
        <taxon>Embryophyta</taxon>
        <taxon>Tracheophyta</taxon>
        <taxon>Spermatophyta</taxon>
        <taxon>Magnoliopsida</taxon>
        <taxon>Liliopsida</taxon>
        <taxon>Poales</taxon>
        <taxon>Poaceae</taxon>
        <taxon>PACMAD clade</taxon>
        <taxon>Panicoideae</taxon>
        <taxon>Andropogonodae</taxon>
        <taxon>Andropogoneae</taxon>
        <taxon>Tripsacinae</taxon>
        <taxon>Zea</taxon>
    </lineage>
</organism>
<accession>A0A804QN38</accession>
<proteinExistence type="predicted"/>
<reference evidence="2" key="3">
    <citation type="submission" date="2021-05" db="UniProtKB">
        <authorList>
            <consortium name="EnsemblPlants"/>
        </authorList>
    </citation>
    <scope>IDENTIFICATION</scope>
    <source>
        <strain evidence="2">cv. B73</strain>
    </source>
</reference>
<sequence>MLKKNQTEKKSASQVGHYLSGRQVTLLVYGLQRGPPGPGTAGPVLGDGDLRGGRVVHHLLQPQPGRVLRRLRGDDGGAGHLGGPVRLPGGGGGEARQVGRRQRRAQALHGEGGVDGAELELLVRGQRGESRAEAEARAARVDVDEEVARRVHHQLRRRRRQRHLPDAAVREYHPRALAAGPRPRRLGQRARQVVAHGRSTRALGESESVLPGCEN</sequence>
<name>A0A804QN38_MAIZE</name>
<protein>
    <submittedName>
        <fullName evidence="2">Uncharacterized protein</fullName>
    </submittedName>
</protein>
<dbReference type="EnsemblPlants" id="Zm00001eb343020_T001">
    <property type="protein sequence ID" value="Zm00001eb343020_P001"/>
    <property type="gene ID" value="Zm00001eb343020"/>
</dbReference>
<dbReference type="AlphaFoldDB" id="A0A804QN38"/>
<evidence type="ECO:0000313" key="3">
    <source>
        <dbReference type="Proteomes" id="UP000007305"/>
    </source>
</evidence>
<feature type="region of interest" description="Disordered" evidence="1">
    <location>
        <begin position="75"/>
        <end position="98"/>
    </location>
</feature>
<feature type="compositionally biased region" description="Basic and acidic residues" evidence="1">
    <location>
        <begin position="163"/>
        <end position="174"/>
    </location>
</feature>